<dbReference type="AlphaFoldDB" id="A0A024FUQ6"/>
<dbReference type="InParanoid" id="A0A024FUQ6"/>
<evidence type="ECO:0000313" key="2">
    <source>
        <dbReference type="Proteomes" id="UP000053237"/>
    </source>
</evidence>
<name>A0A024FUQ6_9STRA</name>
<evidence type="ECO:0000313" key="1">
    <source>
        <dbReference type="EMBL" id="CCI10647.1"/>
    </source>
</evidence>
<dbReference type="Proteomes" id="UP000053237">
    <property type="component" value="Unassembled WGS sequence"/>
</dbReference>
<sequence length="129" mass="14658">MLFRPCPDNTISTEIVIDRSLSPKYRIEIYILTSYLEQRCQVFGLFVSPHMSGKDALFGLSLSCSQDRSVHDGVKKEKNLVNDINFCMKYVIMTPDEKERLAIQEFKANEGEAAKILYVKSAHSYSAKG</sequence>
<comment type="caution">
    <text evidence="1">The sequence shown here is derived from an EMBL/GenBank/DDBJ whole genome shotgun (WGS) entry which is preliminary data.</text>
</comment>
<accession>A0A024FUQ6</accession>
<organism evidence="1 2">
    <name type="scientific">Albugo candida</name>
    <dbReference type="NCBI Taxonomy" id="65357"/>
    <lineage>
        <taxon>Eukaryota</taxon>
        <taxon>Sar</taxon>
        <taxon>Stramenopiles</taxon>
        <taxon>Oomycota</taxon>
        <taxon>Peronosporomycetes</taxon>
        <taxon>Albuginales</taxon>
        <taxon>Albuginaceae</taxon>
        <taxon>Albugo</taxon>
    </lineage>
</organism>
<keyword evidence="2" id="KW-1185">Reference proteome</keyword>
<dbReference type="EMBL" id="CAIX01000335">
    <property type="protein sequence ID" value="CCI10647.1"/>
    <property type="molecule type" value="Genomic_DNA"/>
</dbReference>
<proteinExistence type="predicted"/>
<protein>
    <submittedName>
        <fullName evidence="1">Uncharacterized protein</fullName>
    </submittedName>
</protein>
<reference evidence="1 2" key="1">
    <citation type="submission" date="2012-05" db="EMBL/GenBank/DDBJ databases">
        <title>Recombination and specialization in a pathogen metapopulation.</title>
        <authorList>
            <person name="Gardiner A."/>
            <person name="Kemen E."/>
            <person name="Schultz-Larsen T."/>
            <person name="MacLean D."/>
            <person name="Van Oosterhout C."/>
            <person name="Jones J.D.G."/>
        </authorList>
    </citation>
    <scope>NUCLEOTIDE SEQUENCE [LARGE SCALE GENOMIC DNA]</scope>
    <source>
        <strain evidence="1 2">Ac Nc2</strain>
    </source>
</reference>
<gene>
    <name evidence="1" type="ORF">BN9_111440</name>
</gene>